<organism evidence="1 2">
    <name type="scientific">Sphenostylis stenocarpa</name>
    <dbReference type="NCBI Taxonomy" id="92480"/>
    <lineage>
        <taxon>Eukaryota</taxon>
        <taxon>Viridiplantae</taxon>
        <taxon>Streptophyta</taxon>
        <taxon>Embryophyta</taxon>
        <taxon>Tracheophyta</taxon>
        <taxon>Spermatophyta</taxon>
        <taxon>Magnoliopsida</taxon>
        <taxon>eudicotyledons</taxon>
        <taxon>Gunneridae</taxon>
        <taxon>Pentapetalae</taxon>
        <taxon>rosids</taxon>
        <taxon>fabids</taxon>
        <taxon>Fabales</taxon>
        <taxon>Fabaceae</taxon>
        <taxon>Papilionoideae</taxon>
        <taxon>50 kb inversion clade</taxon>
        <taxon>NPAAA clade</taxon>
        <taxon>indigoferoid/millettioid clade</taxon>
        <taxon>Phaseoleae</taxon>
        <taxon>Sphenostylis</taxon>
    </lineage>
</organism>
<dbReference type="Gramene" id="rna-AYBTSS11_LOCUS22433">
    <property type="protein sequence ID" value="CAJ1969771.1"/>
    <property type="gene ID" value="gene-AYBTSS11_LOCUS22433"/>
</dbReference>
<protein>
    <submittedName>
        <fullName evidence="1">Uncharacterized protein</fullName>
    </submittedName>
</protein>
<proteinExistence type="predicted"/>
<keyword evidence="2" id="KW-1185">Reference proteome</keyword>
<gene>
    <name evidence="1" type="ORF">AYBTSS11_LOCUS22433</name>
</gene>
<dbReference type="EMBL" id="OY731404">
    <property type="protein sequence ID" value="CAJ1969771.1"/>
    <property type="molecule type" value="Genomic_DNA"/>
</dbReference>
<sequence length="58" mass="6282">MATGLCRCLDDHGNSCTCNGAIYGTLLALSELTLLSSFCCKTCVVCQEYRELKTVDLT</sequence>
<evidence type="ECO:0000313" key="1">
    <source>
        <dbReference type="EMBL" id="CAJ1969771.1"/>
    </source>
</evidence>
<name>A0AA86VZW0_9FABA</name>
<dbReference type="Proteomes" id="UP001189624">
    <property type="component" value="Chromosome 7"/>
</dbReference>
<evidence type="ECO:0000313" key="2">
    <source>
        <dbReference type="Proteomes" id="UP001189624"/>
    </source>
</evidence>
<accession>A0AA86VZW0</accession>
<reference evidence="1" key="1">
    <citation type="submission" date="2023-10" db="EMBL/GenBank/DDBJ databases">
        <authorList>
            <person name="Domelevo Entfellner J.-B."/>
        </authorList>
    </citation>
    <scope>NUCLEOTIDE SEQUENCE</scope>
</reference>
<dbReference type="AlphaFoldDB" id="A0AA86VZW0"/>